<evidence type="ECO:0000313" key="4">
    <source>
        <dbReference type="Proteomes" id="UP001501490"/>
    </source>
</evidence>
<comment type="caution">
    <text evidence="3">The sequence shown here is derived from an EMBL/GenBank/DDBJ whole genome shotgun (WGS) entry which is preliminary data.</text>
</comment>
<dbReference type="InterPro" id="IPR012495">
    <property type="entry name" value="TadE-like_dom"/>
</dbReference>
<proteinExistence type="predicted"/>
<dbReference type="RefSeq" id="WP_344809249.1">
    <property type="nucleotide sequence ID" value="NZ_BAABAB010000050.1"/>
</dbReference>
<keyword evidence="1" id="KW-1133">Transmembrane helix</keyword>
<feature type="domain" description="TadE-like" evidence="2">
    <location>
        <begin position="9"/>
        <end position="51"/>
    </location>
</feature>
<keyword evidence="1" id="KW-0472">Membrane</keyword>
<protein>
    <recommendedName>
        <fullName evidence="2">TadE-like domain-containing protein</fullName>
    </recommendedName>
</protein>
<keyword evidence="1" id="KW-0812">Transmembrane</keyword>
<evidence type="ECO:0000256" key="1">
    <source>
        <dbReference type="SAM" id="Phobius"/>
    </source>
</evidence>
<reference evidence="4" key="1">
    <citation type="journal article" date="2019" name="Int. J. Syst. Evol. Microbiol.">
        <title>The Global Catalogue of Microorganisms (GCM) 10K type strain sequencing project: providing services to taxonomists for standard genome sequencing and annotation.</title>
        <authorList>
            <consortium name="The Broad Institute Genomics Platform"/>
            <consortium name="The Broad Institute Genome Sequencing Center for Infectious Disease"/>
            <person name="Wu L."/>
            <person name="Ma J."/>
        </authorList>
    </citation>
    <scope>NUCLEOTIDE SEQUENCE [LARGE SCALE GENOMIC DNA]</scope>
    <source>
        <strain evidence="4">JCM 16929</strain>
    </source>
</reference>
<keyword evidence="4" id="KW-1185">Reference proteome</keyword>
<dbReference type="EMBL" id="BAABAB010000050">
    <property type="protein sequence ID" value="GAA3639276.1"/>
    <property type="molecule type" value="Genomic_DNA"/>
</dbReference>
<evidence type="ECO:0000313" key="3">
    <source>
        <dbReference type="EMBL" id="GAA3639276.1"/>
    </source>
</evidence>
<organism evidence="3 4">
    <name type="scientific">Microlunatus ginsengisoli</name>
    <dbReference type="NCBI Taxonomy" id="363863"/>
    <lineage>
        <taxon>Bacteria</taxon>
        <taxon>Bacillati</taxon>
        <taxon>Actinomycetota</taxon>
        <taxon>Actinomycetes</taxon>
        <taxon>Propionibacteriales</taxon>
        <taxon>Propionibacteriaceae</taxon>
        <taxon>Microlunatus</taxon>
    </lineage>
</organism>
<sequence>MQPRQSERGAAALEFALVVPVLLVLVLGIAEFGRAFYTQITLSAAAREGVRVMALSTTPATAVANAKSATINAATGLGLTGGQIVVTPGAGCPNPNTAGAQATVTINYSMPFITDMFGPSISLHGKGVMRCNG</sequence>
<evidence type="ECO:0000259" key="2">
    <source>
        <dbReference type="Pfam" id="PF07811"/>
    </source>
</evidence>
<dbReference type="Proteomes" id="UP001501490">
    <property type="component" value="Unassembled WGS sequence"/>
</dbReference>
<dbReference type="Pfam" id="PF07811">
    <property type="entry name" value="TadE"/>
    <property type="match status" value="1"/>
</dbReference>
<name>A0ABP7AS35_9ACTN</name>
<gene>
    <name evidence="3" type="ORF">GCM10022236_47190</name>
</gene>
<feature type="transmembrane region" description="Helical" evidence="1">
    <location>
        <begin position="12"/>
        <end position="30"/>
    </location>
</feature>
<accession>A0ABP7AS35</accession>